<feature type="transmembrane region" description="Helical" evidence="1">
    <location>
        <begin position="254"/>
        <end position="271"/>
    </location>
</feature>
<comment type="caution">
    <text evidence="2">The sequence shown here is derived from an EMBL/GenBank/DDBJ whole genome shotgun (WGS) entry which is preliminary data.</text>
</comment>
<feature type="transmembrane region" description="Helical" evidence="1">
    <location>
        <begin position="356"/>
        <end position="374"/>
    </location>
</feature>
<dbReference type="Proteomes" id="UP001499882">
    <property type="component" value="Unassembled WGS sequence"/>
</dbReference>
<feature type="transmembrane region" description="Helical" evidence="1">
    <location>
        <begin position="536"/>
        <end position="558"/>
    </location>
</feature>
<keyword evidence="1" id="KW-0472">Membrane</keyword>
<feature type="transmembrane region" description="Helical" evidence="1">
    <location>
        <begin position="124"/>
        <end position="143"/>
    </location>
</feature>
<dbReference type="EMBL" id="BAABKN010000036">
    <property type="protein sequence ID" value="GAA4759059.1"/>
    <property type="molecule type" value="Genomic_DNA"/>
</dbReference>
<proteinExistence type="predicted"/>
<evidence type="ECO:0000256" key="1">
    <source>
        <dbReference type="SAM" id="Phobius"/>
    </source>
</evidence>
<evidence type="ECO:0000313" key="2">
    <source>
        <dbReference type="EMBL" id="GAA4759059.1"/>
    </source>
</evidence>
<gene>
    <name evidence="2" type="ORF">GCM10023350_51310</name>
</gene>
<feature type="transmembrane region" description="Helical" evidence="1">
    <location>
        <begin position="283"/>
        <end position="303"/>
    </location>
</feature>
<keyword evidence="3" id="KW-1185">Reference proteome</keyword>
<feature type="transmembrane region" description="Helical" evidence="1">
    <location>
        <begin position="187"/>
        <end position="208"/>
    </location>
</feature>
<reference evidence="3" key="1">
    <citation type="journal article" date="2019" name="Int. J. Syst. Evol. Microbiol.">
        <title>The Global Catalogue of Microorganisms (GCM) 10K type strain sequencing project: providing services to taxonomists for standard genome sequencing and annotation.</title>
        <authorList>
            <consortium name="The Broad Institute Genomics Platform"/>
            <consortium name="The Broad Institute Genome Sequencing Center for Infectious Disease"/>
            <person name="Wu L."/>
            <person name="Ma J."/>
        </authorList>
    </citation>
    <scope>NUCLEOTIDE SEQUENCE [LARGE SCALE GENOMIC DNA]</scope>
    <source>
        <strain evidence="3">JCM 18532</strain>
    </source>
</reference>
<feature type="transmembrane region" description="Helical" evidence="1">
    <location>
        <begin position="155"/>
        <end position="181"/>
    </location>
</feature>
<evidence type="ECO:0008006" key="4">
    <source>
        <dbReference type="Google" id="ProtNLM"/>
    </source>
</evidence>
<sequence>MQVRALRLVPAAWACALALLMLGPALGPGYVLTFDMVWVPDLAVRSDFLGLGPALPRAVPSDLVVALADQVVPGMLLQKAVLLGALFAGGLGAARLVGPSVLARLVAVSVYLWSPYVVERLWLGHWPVLLCWAVLPWLVREAVRYRDDGRIGAALPLLLLVGSLSANAGLMSAVTLLAVGLTARRGAAVRLLLLVAAVNAPWVVAGLLHADAATTVGTGVFALRGEGSLPAPLTALSLGGIWNAAVVPGSRESVLAWVSLHVLVALAVAGVRPARRRLGRRTAGALLVLWAVGVGVALWSWAAPGSLGWFAAHVPGGGVLRDGSRGLALAAPLTAVLVAAGAERAAERARVASGELVARVLVGIGAALFPLVMLPDAAWGISGELAPATYPDDYAAARDVLTDPPPGDLLVLPFTSYRAPDWNHGRRVLDPLPRYLQPNYLVNDQLLVDGVVVPGEDPRTPQVLDALAQPDPATRSAALEALGIGIVARELDVATTSAYDAELAGRTAYRGDDLELIALAAPSEREPGSGSRAAVALAWAGFAAVLVTAACNGIHNIWRANPRKRRRK</sequence>
<evidence type="ECO:0000313" key="3">
    <source>
        <dbReference type="Proteomes" id="UP001499882"/>
    </source>
</evidence>
<organism evidence="2 3">
    <name type="scientific">Nocardioides endophyticus</name>
    <dbReference type="NCBI Taxonomy" id="1353775"/>
    <lineage>
        <taxon>Bacteria</taxon>
        <taxon>Bacillati</taxon>
        <taxon>Actinomycetota</taxon>
        <taxon>Actinomycetes</taxon>
        <taxon>Propionibacteriales</taxon>
        <taxon>Nocardioidaceae</taxon>
        <taxon>Nocardioides</taxon>
    </lineage>
</organism>
<feature type="transmembrane region" description="Helical" evidence="1">
    <location>
        <begin position="76"/>
        <end position="94"/>
    </location>
</feature>
<protein>
    <recommendedName>
        <fullName evidence="4">YfhO family protein</fullName>
    </recommendedName>
</protein>
<feature type="transmembrane region" description="Helical" evidence="1">
    <location>
        <begin position="323"/>
        <end position="344"/>
    </location>
</feature>
<name>A0ABP8ZKF5_9ACTN</name>
<keyword evidence="1" id="KW-0812">Transmembrane</keyword>
<accession>A0ABP8ZKF5</accession>
<keyword evidence="1" id="KW-1133">Transmembrane helix</keyword>